<dbReference type="AlphaFoldDB" id="A0A3S7UUY7"/>
<evidence type="ECO:0000313" key="1">
    <source>
        <dbReference type="EMBL" id="AYM52596.1"/>
    </source>
</evidence>
<accession>A0A3S7UUY7</accession>
<reference evidence="1" key="1">
    <citation type="journal article" date="2018" name="J. Ind. Microbiol. Biotechnol.">
        <title>Genome mining reveals uncommon alkylpyrones as type III PKS products from myxobacteria.</title>
        <authorList>
            <person name="Hug J.J."/>
            <person name="Panter F."/>
            <person name="Krug D."/>
            <person name="Muller R."/>
        </authorList>
    </citation>
    <scope>NUCLEOTIDE SEQUENCE</scope>
    <source>
        <strain evidence="1">MSr9329</strain>
    </source>
</reference>
<proteinExistence type="predicted"/>
<sequence>MTNTCNDGCCGTTNKASGEACASSGGAVCDGKGSCVGCLAAADCPAQQSVCKTNTCTGNTCGTQGAPTTTMCNDNGGRICDGSGACVQCNAAADCPAQTTVCKTNTCTGETCGTQNAPKGTGCNDAGGVVCDGGGSCVAVHCNDSVKDADETDVDCGGSCGPCADTKQCMNAGDCTSKVCDGGTHTCTPAACTDSVQNGSETDVDCGGPCPTKCADKKHCSTNADCANSFCFGSGPGTCVSCGDGVKDGNETDVDCGGLQCDAQSKLCGTNKGCGSAADCQSDLCQGNTCQLKPNGTTCTSNTQCNSGSCGVNGTGNCCAAACTGGACGATGCDASGACVYPGGGTSCGSASCSNGQLTPASSCDGTGVCAPGVPAACPGGLKCASATACLAACASDTDCQSASSFCSGGACVPKGAAGAVCSGNSQCTSALCGPSGAGTHCCAATCSATIAACNATDCNNVGACVYPGNTVAPAALQTPGDCQKVACNGSGGVTSVDDATDLPVSNNQCSINPACCGPSPLTPCFTSAPAGTSCTSGSDPAAHVCGNPANVNVAGTCVECNTNADCLSVNDAGTLACDTSTGTCQ</sequence>
<organism evidence="1">
    <name type="scientific">Aetherobacter sp</name>
    <dbReference type="NCBI Taxonomy" id="2022431"/>
    <lineage>
        <taxon>Bacteria</taxon>
        <taxon>Pseudomonadati</taxon>
        <taxon>Myxococcota</taxon>
        <taxon>Polyangia</taxon>
        <taxon>Polyangiales</taxon>
        <taxon>Polyangiaceae</taxon>
        <taxon>Aetherobacter</taxon>
    </lineage>
</organism>
<protein>
    <submittedName>
        <fullName evidence="1">Uncharacterized protein</fullName>
    </submittedName>
</protein>
<name>A0A3S7UUY7_9BACT</name>
<dbReference type="EMBL" id="MH908879">
    <property type="protein sequence ID" value="AYM52596.1"/>
    <property type="molecule type" value="Genomic_DNA"/>
</dbReference>